<dbReference type="SUPFAM" id="SSF103473">
    <property type="entry name" value="MFS general substrate transporter"/>
    <property type="match status" value="2"/>
</dbReference>
<accession>A0AAV2B0G4</accession>
<organism evidence="8 9">
    <name type="scientific">Larinioides sclopetarius</name>
    <dbReference type="NCBI Taxonomy" id="280406"/>
    <lineage>
        <taxon>Eukaryota</taxon>
        <taxon>Metazoa</taxon>
        <taxon>Ecdysozoa</taxon>
        <taxon>Arthropoda</taxon>
        <taxon>Chelicerata</taxon>
        <taxon>Arachnida</taxon>
        <taxon>Araneae</taxon>
        <taxon>Araneomorphae</taxon>
        <taxon>Entelegynae</taxon>
        <taxon>Araneoidea</taxon>
        <taxon>Araneidae</taxon>
        <taxon>Larinioides</taxon>
    </lineage>
</organism>
<dbReference type="InterPro" id="IPR051951">
    <property type="entry name" value="UNC-93_regulatory"/>
</dbReference>
<proteinExistence type="inferred from homology"/>
<feature type="transmembrane region" description="Helical" evidence="7">
    <location>
        <begin position="467"/>
        <end position="486"/>
    </location>
</feature>
<gene>
    <name evidence="8" type="ORF">LARSCL_LOCUS15887</name>
</gene>
<name>A0AAV2B0G4_9ARAC</name>
<dbReference type="Proteomes" id="UP001497382">
    <property type="component" value="Unassembled WGS sequence"/>
</dbReference>
<evidence type="ECO:0000256" key="5">
    <source>
        <dbReference type="ARBA" id="ARBA00023136"/>
    </source>
</evidence>
<dbReference type="GO" id="GO:0016020">
    <property type="term" value="C:membrane"/>
    <property type="evidence" value="ECO:0007669"/>
    <property type="project" value="UniProtKB-SubCell"/>
</dbReference>
<dbReference type="EMBL" id="CAXIEN010000247">
    <property type="protein sequence ID" value="CAL1289355.1"/>
    <property type="molecule type" value="Genomic_DNA"/>
</dbReference>
<dbReference type="InterPro" id="IPR010291">
    <property type="entry name" value="Ion_channel_UNC-93"/>
</dbReference>
<feature type="transmembrane region" description="Helical" evidence="7">
    <location>
        <begin position="86"/>
        <end position="113"/>
    </location>
</feature>
<evidence type="ECO:0000256" key="3">
    <source>
        <dbReference type="ARBA" id="ARBA00022692"/>
    </source>
</evidence>
<comment type="similarity">
    <text evidence="2">Belongs to the unc-93 family.</text>
</comment>
<feature type="region of interest" description="Disordered" evidence="6">
    <location>
        <begin position="566"/>
        <end position="591"/>
    </location>
</feature>
<feature type="transmembrane region" description="Helical" evidence="7">
    <location>
        <begin position="15"/>
        <end position="35"/>
    </location>
</feature>
<keyword evidence="3 7" id="KW-0812">Transmembrane</keyword>
<feature type="transmembrane region" description="Helical" evidence="7">
    <location>
        <begin position="442"/>
        <end position="460"/>
    </location>
</feature>
<keyword evidence="4 7" id="KW-1133">Transmembrane helix</keyword>
<feature type="transmembrane region" description="Helical" evidence="7">
    <location>
        <begin position="492"/>
        <end position="510"/>
    </location>
</feature>
<feature type="transmembrane region" description="Helical" evidence="7">
    <location>
        <begin position="55"/>
        <end position="74"/>
    </location>
</feature>
<feature type="transmembrane region" description="Helical" evidence="7">
    <location>
        <begin position="353"/>
        <end position="374"/>
    </location>
</feature>
<evidence type="ECO:0000313" key="9">
    <source>
        <dbReference type="Proteomes" id="UP001497382"/>
    </source>
</evidence>
<keyword evidence="9" id="KW-1185">Reference proteome</keyword>
<protein>
    <recommendedName>
        <fullName evidence="10">UNC93-like protein</fullName>
    </recommendedName>
</protein>
<comment type="caution">
    <text evidence="8">The sequence shown here is derived from an EMBL/GenBank/DDBJ whole genome shotgun (WGS) entry which is preliminary data.</text>
</comment>
<evidence type="ECO:0000256" key="1">
    <source>
        <dbReference type="ARBA" id="ARBA00004141"/>
    </source>
</evidence>
<dbReference type="Pfam" id="PF07690">
    <property type="entry name" value="MFS_1"/>
    <property type="match status" value="1"/>
</dbReference>
<dbReference type="InterPro" id="IPR011701">
    <property type="entry name" value="MFS"/>
</dbReference>
<keyword evidence="5 7" id="KW-0472">Membrane</keyword>
<dbReference type="PANTHER" id="PTHR19444:SF13">
    <property type="entry name" value="PROTEIN UNC-93 HOMOLOG A"/>
    <property type="match status" value="1"/>
</dbReference>
<evidence type="ECO:0008006" key="10">
    <source>
        <dbReference type="Google" id="ProtNLM"/>
    </source>
</evidence>
<sequence>MEPSNVNERSSKLRIIKNITILSIAFLLLYTAYNGLTMLQSTMNKIQGIGTAGQAVLYISYGISSLLISSYAIKKLGIKTAQILGMFFYLPYIAANFYPAWITIIPSAILLGIGSTLNWGSQCTYFNECAVLYNRIVNKSRMTSINSAPVYASNTSYNYTSNIQRTEKRMPSNILNEKRTKQVLNKENKMLNSYTLTTKPLQSMQVGNGIAEDVDENNDQSSDCIKKKSNSWQDSGELFTVNSGEIKLPETLKGVSLDEKDNISCYSALEIKTQKQRRPKSLSSTNALFFGFHGLAYCSSQIWSNLLCFSVLNYGITEIHYKAPNCSCGAGFCNTDEECIDINVEEVPRETRYFLTGLCVACGAIGVLVVWLFLDPMEKREEKVSFSIKQFLVAIKFIKKKEQLFVIPITILGGMIQAFYTADITKSYIACAWTLSQVGLVTVFYGIASALSSILSGVLVKRFGRIPVLFLSQVLNVANLVFLLLWNPDAEAPYLFYIEGAVFGFIVGIFHTQTKALYGTFFEGDEETAFSSCNMYSSIGWTLPFVYSDFLCTCWSLCIGKPCTPMGDSSSAPARKSKEDMRVSSHGQTCP</sequence>
<dbReference type="AlphaFoldDB" id="A0AAV2B0G4"/>
<dbReference type="Pfam" id="PF05978">
    <property type="entry name" value="UNC-93"/>
    <property type="match status" value="1"/>
</dbReference>
<evidence type="ECO:0000256" key="4">
    <source>
        <dbReference type="ARBA" id="ARBA00022989"/>
    </source>
</evidence>
<dbReference type="Gene3D" id="1.20.1250.20">
    <property type="entry name" value="MFS general substrate transporter like domains"/>
    <property type="match status" value="1"/>
</dbReference>
<evidence type="ECO:0000256" key="7">
    <source>
        <dbReference type="SAM" id="Phobius"/>
    </source>
</evidence>
<evidence type="ECO:0000256" key="2">
    <source>
        <dbReference type="ARBA" id="ARBA00009172"/>
    </source>
</evidence>
<reference evidence="8 9" key="1">
    <citation type="submission" date="2024-04" db="EMBL/GenBank/DDBJ databases">
        <authorList>
            <person name="Rising A."/>
            <person name="Reimegard J."/>
            <person name="Sonavane S."/>
            <person name="Akerstrom W."/>
            <person name="Nylinder S."/>
            <person name="Hedman E."/>
            <person name="Kallberg Y."/>
        </authorList>
    </citation>
    <scope>NUCLEOTIDE SEQUENCE [LARGE SCALE GENOMIC DNA]</scope>
</reference>
<dbReference type="InterPro" id="IPR036259">
    <property type="entry name" value="MFS_trans_sf"/>
</dbReference>
<evidence type="ECO:0000256" key="6">
    <source>
        <dbReference type="SAM" id="MobiDB-lite"/>
    </source>
</evidence>
<comment type="subcellular location">
    <subcellularLocation>
        <location evidence="1">Membrane</location>
        <topology evidence="1">Multi-pass membrane protein</topology>
    </subcellularLocation>
</comment>
<feature type="transmembrane region" description="Helical" evidence="7">
    <location>
        <begin position="404"/>
        <end position="422"/>
    </location>
</feature>
<dbReference type="PANTHER" id="PTHR19444">
    <property type="entry name" value="UNC-93 RELATED"/>
    <property type="match status" value="1"/>
</dbReference>
<dbReference type="GO" id="GO:0022857">
    <property type="term" value="F:transmembrane transporter activity"/>
    <property type="evidence" value="ECO:0007669"/>
    <property type="project" value="InterPro"/>
</dbReference>
<evidence type="ECO:0000313" key="8">
    <source>
        <dbReference type="EMBL" id="CAL1289355.1"/>
    </source>
</evidence>